<dbReference type="Gene3D" id="2.60.40.3230">
    <property type="match status" value="1"/>
</dbReference>
<name>A0A1S8YND1_9GAMM</name>
<dbReference type="PROSITE" id="PS51257">
    <property type="entry name" value="PROKAR_LIPOPROTEIN"/>
    <property type="match status" value="1"/>
</dbReference>
<dbReference type="InterPro" id="IPR010824">
    <property type="entry name" value="DUF1425"/>
</dbReference>
<keyword evidence="3" id="KW-1185">Reference proteome</keyword>
<dbReference type="AlphaFoldDB" id="A0A1S8YND1"/>
<dbReference type="Proteomes" id="UP000190667">
    <property type="component" value="Unassembled WGS sequence"/>
</dbReference>
<dbReference type="CDD" id="cd09030">
    <property type="entry name" value="DUF1425"/>
    <property type="match status" value="1"/>
</dbReference>
<feature type="signal peptide" evidence="1">
    <location>
        <begin position="1"/>
        <end position="18"/>
    </location>
</feature>
<sequence length="122" mass="13571">MRLALLSLVMLPLLVACSSDRTVINTSQSLVMESGVLSAGITTDQPAISENNGQQQASATLYNEQEHPVRVNYRFYWYDDKGLQILPFEKPRQITVPAHGKVDISSLTGNLTASKVRLYLYL</sequence>
<comment type="caution">
    <text evidence="2">The sequence shown here is derived from an EMBL/GenBank/DDBJ whole genome shotgun (WGS) entry which is preliminary data.</text>
</comment>
<keyword evidence="1" id="KW-0732">Signal</keyword>
<evidence type="ECO:0000313" key="3">
    <source>
        <dbReference type="Proteomes" id="UP000190667"/>
    </source>
</evidence>
<dbReference type="InterPro" id="IPR038483">
    <property type="entry name" value="YcfL-like_sf"/>
</dbReference>
<gene>
    <name evidence="2" type="ORF">BTJ39_06180</name>
</gene>
<feature type="chain" id="PRO_5012684516" description="DUF1425 domain-containing protein" evidence="1">
    <location>
        <begin position="19"/>
        <end position="122"/>
    </location>
</feature>
<organism evidence="2 3">
    <name type="scientific">Izhakiella australiensis</name>
    <dbReference type="NCBI Taxonomy" id="1926881"/>
    <lineage>
        <taxon>Bacteria</taxon>
        <taxon>Pseudomonadati</taxon>
        <taxon>Pseudomonadota</taxon>
        <taxon>Gammaproteobacteria</taxon>
        <taxon>Enterobacterales</taxon>
        <taxon>Erwiniaceae</taxon>
        <taxon>Izhakiella</taxon>
    </lineage>
</organism>
<proteinExistence type="predicted"/>
<evidence type="ECO:0000313" key="2">
    <source>
        <dbReference type="EMBL" id="OON40669.1"/>
    </source>
</evidence>
<dbReference type="STRING" id="1926881.BTJ39_06180"/>
<dbReference type="OrthoDB" id="5616034at2"/>
<dbReference type="RefSeq" id="WP_078001812.1">
    <property type="nucleotide sequence ID" value="NZ_MRUL01000003.1"/>
</dbReference>
<accession>A0A1S8YND1</accession>
<evidence type="ECO:0000256" key="1">
    <source>
        <dbReference type="SAM" id="SignalP"/>
    </source>
</evidence>
<dbReference type="Pfam" id="PF07233">
    <property type="entry name" value="DUF1425"/>
    <property type="match status" value="1"/>
</dbReference>
<dbReference type="EMBL" id="MRUL01000003">
    <property type="protein sequence ID" value="OON40669.1"/>
    <property type="molecule type" value="Genomic_DNA"/>
</dbReference>
<evidence type="ECO:0008006" key="4">
    <source>
        <dbReference type="Google" id="ProtNLM"/>
    </source>
</evidence>
<reference evidence="2 3" key="1">
    <citation type="submission" date="2016-12" db="EMBL/GenBank/DDBJ databases">
        <title>Izhakiella australiana sp. nov. of genus Izhakiella isolated from Australian desert.</title>
        <authorList>
            <person name="Ji M."/>
        </authorList>
    </citation>
    <scope>NUCLEOTIDE SEQUENCE [LARGE SCALE GENOMIC DNA]</scope>
    <source>
        <strain evidence="2 3">D4N98</strain>
    </source>
</reference>
<protein>
    <recommendedName>
        <fullName evidence="4">DUF1425 domain-containing protein</fullName>
    </recommendedName>
</protein>